<feature type="non-terminal residue" evidence="2">
    <location>
        <position position="1"/>
    </location>
</feature>
<accession>A0A815UY16</accession>
<reference evidence="2" key="1">
    <citation type="submission" date="2021-02" db="EMBL/GenBank/DDBJ databases">
        <authorList>
            <person name="Nowell W R."/>
        </authorList>
    </citation>
    <scope>NUCLEOTIDE SEQUENCE</scope>
</reference>
<evidence type="ECO:0000313" key="3">
    <source>
        <dbReference type="Proteomes" id="UP000663860"/>
    </source>
</evidence>
<dbReference type="AlphaFoldDB" id="A0A815UY16"/>
<feature type="compositionally biased region" description="Polar residues" evidence="1">
    <location>
        <begin position="18"/>
        <end position="28"/>
    </location>
</feature>
<dbReference type="EMBL" id="CAJNOE010006983">
    <property type="protein sequence ID" value="CAF1525981.1"/>
    <property type="molecule type" value="Genomic_DNA"/>
</dbReference>
<gene>
    <name evidence="2" type="ORF">IZO911_LOCUS45992</name>
</gene>
<dbReference type="Proteomes" id="UP000663860">
    <property type="component" value="Unassembled WGS sequence"/>
</dbReference>
<evidence type="ECO:0000313" key="2">
    <source>
        <dbReference type="EMBL" id="CAF1525981.1"/>
    </source>
</evidence>
<comment type="caution">
    <text evidence="2">The sequence shown here is derived from an EMBL/GenBank/DDBJ whole genome shotgun (WGS) entry which is preliminary data.</text>
</comment>
<organism evidence="2 3">
    <name type="scientific">Adineta steineri</name>
    <dbReference type="NCBI Taxonomy" id="433720"/>
    <lineage>
        <taxon>Eukaryota</taxon>
        <taxon>Metazoa</taxon>
        <taxon>Spiralia</taxon>
        <taxon>Gnathifera</taxon>
        <taxon>Rotifera</taxon>
        <taxon>Eurotatoria</taxon>
        <taxon>Bdelloidea</taxon>
        <taxon>Adinetida</taxon>
        <taxon>Adinetidae</taxon>
        <taxon>Adineta</taxon>
    </lineage>
</organism>
<proteinExistence type="predicted"/>
<sequence>KGSIIEMDDRRLTAEADLTSQPTHKVSC</sequence>
<evidence type="ECO:0000256" key="1">
    <source>
        <dbReference type="SAM" id="MobiDB-lite"/>
    </source>
</evidence>
<feature type="region of interest" description="Disordered" evidence="1">
    <location>
        <begin position="1"/>
        <end position="28"/>
    </location>
</feature>
<name>A0A815UY16_9BILA</name>
<protein>
    <submittedName>
        <fullName evidence="2">Uncharacterized protein</fullName>
    </submittedName>
</protein>